<evidence type="ECO:0000313" key="4">
    <source>
        <dbReference type="EMBL" id="GAA0542269.1"/>
    </source>
</evidence>
<dbReference type="EMBL" id="BAAAGS010000034">
    <property type="protein sequence ID" value="GAA0542269.1"/>
    <property type="molecule type" value="Genomic_DNA"/>
</dbReference>
<organism evidence="4 5">
    <name type="scientific">Saccharopolyspora erythraea</name>
    <name type="common">Streptomyces erythraeus</name>
    <dbReference type="NCBI Taxonomy" id="1836"/>
    <lineage>
        <taxon>Bacteria</taxon>
        <taxon>Bacillati</taxon>
        <taxon>Actinomycetota</taxon>
        <taxon>Actinomycetes</taxon>
        <taxon>Pseudonocardiales</taxon>
        <taxon>Pseudonocardiaceae</taxon>
        <taxon>Saccharopolyspora</taxon>
    </lineage>
</organism>
<protein>
    <recommendedName>
        <fullName evidence="3">Methyltransferase domain-containing protein</fullName>
    </recommendedName>
</protein>
<dbReference type="Proteomes" id="UP001500729">
    <property type="component" value="Unassembled WGS sequence"/>
</dbReference>
<comment type="caution">
    <text evidence="4">The sequence shown here is derived from an EMBL/GenBank/DDBJ whole genome shotgun (WGS) entry which is preliminary data.</text>
</comment>
<evidence type="ECO:0000256" key="1">
    <source>
        <dbReference type="ARBA" id="ARBA00022603"/>
    </source>
</evidence>
<feature type="domain" description="Methyltransferase" evidence="3">
    <location>
        <begin position="40"/>
        <end position="134"/>
    </location>
</feature>
<dbReference type="InterPro" id="IPR029063">
    <property type="entry name" value="SAM-dependent_MTases_sf"/>
</dbReference>
<gene>
    <name evidence="4" type="ORF">GCM10009533_46630</name>
</gene>
<evidence type="ECO:0000256" key="2">
    <source>
        <dbReference type="ARBA" id="ARBA00022679"/>
    </source>
</evidence>
<evidence type="ECO:0000259" key="3">
    <source>
        <dbReference type="Pfam" id="PF13649"/>
    </source>
</evidence>
<dbReference type="Gene3D" id="3.40.50.150">
    <property type="entry name" value="Vaccinia Virus protein VP39"/>
    <property type="match status" value="1"/>
</dbReference>
<sequence>MTDQYDVLGETYEQVKRIPIGLAEVATLMAAVPPLAGKSVLDVGCGTGFYPRLFRRAGAEVLGVDSAEEMIAHARRVESAEPLGVRYDHVDASELPVLGTFDVVTAIWLIGYAPGMAALEHMLSRLAANVRPGGDLVLLYPNPHPDWDGLANYSRYGLTCTPIGEADGRIRTTVRVEVEPPFEFESFFWPPGVVESSLERVGFTNLHRQETVVPPAELEARGPEFWEALLANPTFAVLRAQLTGGATQRAG</sequence>
<keyword evidence="5" id="KW-1185">Reference proteome</keyword>
<dbReference type="PANTHER" id="PTHR43861">
    <property type="entry name" value="TRANS-ACONITATE 2-METHYLTRANSFERASE-RELATED"/>
    <property type="match status" value="1"/>
</dbReference>
<keyword evidence="2" id="KW-0808">Transferase</keyword>
<proteinExistence type="predicted"/>
<name>A0ABN1DFG6_SACER</name>
<keyword evidence="1" id="KW-0489">Methyltransferase</keyword>
<accession>A0ABN1DFG6</accession>
<dbReference type="Pfam" id="PF13649">
    <property type="entry name" value="Methyltransf_25"/>
    <property type="match status" value="1"/>
</dbReference>
<dbReference type="InterPro" id="IPR041698">
    <property type="entry name" value="Methyltransf_25"/>
</dbReference>
<dbReference type="SUPFAM" id="SSF53335">
    <property type="entry name" value="S-adenosyl-L-methionine-dependent methyltransferases"/>
    <property type="match status" value="1"/>
</dbReference>
<evidence type="ECO:0000313" key="5">
    <source>
        <dbReference type="Proteomes" id="UP001500729"/>
    </source>
</evidence>
<reference evidence="4 5" key="1">
    <citation type="journal article" date="2019" name="Int. J. Syst. Evol. Microbiol.">
        <title>The Global Catalogue of Microorganisms (GCM) 10K type strain sequencing project: providing services to taxonomists for standard genome sequencing and annotation.</title>
        <authorList>
            <consortium name="The Broad Institute Genomics Platform"/>
            <consortium name="The Broad Institute Genome Sequencing Center for Infectious Disease"/>
            <person name="Wu L."/>
            <person name="Ma J."/>
        </authorList>
    </citation>
    <scope>NUCLEOTIDE SEQUENCE [LARGE SCALE GENOMIC DNA]</scope>
    <source>
        <strain evidence="4 5">JCM 10303</strain>
    </source>
</reference>
<dbReference type="RefSeq" id="WP_009949156.1">
    <property type="nucleotide sequence ID" value="NZ_BAAAGS010000034.1"/>
</dbReference>
<dbReference type="PANTHER" id="PTHR43861:SF1">
    <property type="entry name" value="TRANS-ACONITATE 2-METHYLTRANSFERASE"/>
    <property type="match status" value="1"/>
</dbReference>
<dbReference type="CDD" id="cd02440">
    <property type="entry name" value="AdoMet_MTases"/>
    <property type="match status" value="1"/>
</dbReference>